<feature type="non-terminal residue" evidence="1">
    <location>
        <position position="1"/>
    </location>
</feature>
<evidence type="ECO:0000313" key="2">
    <source>
        <dbReference type="Proteomes" id="UP000000763"/>
    </source>
</evidence>
<dbReference type="KEGG" id="dosa:Os04g0477550"/>
<protein>
    <submittedName>
        <fullName evidence="1">Os04g0477550 protein</fullName>
    </submittedName>
</protein>
<sequence>SSLIEEDSLRVAFGCIFQCPSLLWGFLPPKGVGGLGSKKQKDQVSFLMASCGWPWTSTAFRWLFFYSGMHVAV</sequence>
<dbReference type="Proteomes" id="UP000000763">
    <property type="component" value="Chromosome 4"/>
</dbReference>
<reference evidence="1 2" key="1">
    <citation type="journal article" date="2005" name="Nature">
        <title>The map-based sequence of the rice genome.</title>
        <authorList>
            <consortium name="International rice genome sequencing project (IRGSP)"/>
            <person name="Matsumoto T."/>
            <person name="Wu J."/>
            <person name="Kanamori H."/>
            <person name="Katayose Y."/>
            <person name="Fujisawa M."/>
            <person name="Namiki N."/>
            <person name="Mizuno H."/>
            <person name="Yamamoto K."/>
            <person name="Antonio B.A."/>
            <person name="Baba T."/>
            <person name="Sakata K."/>
            <person name="Nagamura Y."/>
            <person name="Aoki H."/>
            <person name="Arikawa K."/>
            <person name="Arita K."/>
            <person name="Bito T."/>
            <person name="Chiden Y."/>
            <person name="Fujitsuka N."/>
            <person name="Fukunaka R."/>
            <person name="Hamada M."/>
            <person name="Harada C."/>
            <person name="Hayashi A."/>
            <person name="Hijishita S."/>
            <person name="Honda M."/>
            <person name="Hosokawa S."/>
            <person name="Ichikawa Y."/>
            <person name="Idonuma A."/>
            <person name="Iijima M."/>
            <person name="Ikeda M."/>
            <person name="Ikeno M."/>
            <person name="Ito K."/>
            <person name="Ito S."/>
            <person name="Ito T."/>
            <person name="Ito Y."/>
            <person name="Ito Y."/>
            <person name="Iwabuchi A."/>
            <person name="Kamiya K."/>
            <person name="Karasawa W."/>
            <person name="Kurita K."/>
            <person name="Katagiri S."/>
            <person name="Kikuta A."/>
            <person name="Kobayashi H."/>
            <person name="Kobayashi N."/>
            <person name="Machita K."/>
            <person name="Maehara T."/>
            <person name="Masukawa M."/>
            <person name="Mizubayashi T."/>
            <person name="Mukai Y."/>
            <person name="Nagasaki H."/>
            <person name="Nagata Y."/>
            <person name="Naito S."/>
            <person name="Nakashima M."/>
            <person name="Nakama Y."/>
            <person name="Nakamichi Y."/>
            <person name="Nakamura M."/>
            <person name="Meguro A."/>
            <person name="Negishi M."/>
            <person name="Ohta I."/>
            <person name="Ohta T."/>
            <person name="Okamoto M."/>
            <person name="Ono N."/>
            <person name="Saji S."/>
            <person name="Sakaguchi M."/>
            <person name="Sakai K."/>
            <person name="Shibata M."/>
            <person name="Shimokawa T."/>
            <person name="Song J."/>
            <person name="Takazaki Y."/>
            <person name="Terasawa K."/>
            <person name="Tsugane M."/>
            <person name="Tsuji K."/>
            <person name="Ueda S."/>
            <person name="Waki K."/>
            <person name="Yamagata H."/>
            <person name="Yamamoto M."/>
            <person name="Yamamoto S."/>
            <person name="Yamane H."/>
            <person name="Yoshiki S."/>
            <person name="Yoshihara R."/>
            <person name="Yukawa K."/>
            <person name="Zhong H."/>
            <person name="Yano M."/>
            <person name="Yuan Q."/>
            <person name="Ouyang S."/>
            <person name="Liu J."/>
            <person name="Jones K.M."/>
            <person name="Gansberger K."/>
            <person name="Moffat K."/>
            <person name="Hill J."/>
            <person name="Bera J."/>
            <person name="Fadrosh D."/>
            <person name="Jin S."/>
            <person name="Johri S."/>
            <person name="Kim M."/>
            <person name="Overton L."/>
            <person name="Reardon M."/>
            <person name="Tsitrin T."/>
            <person name="Vuong H."/>
            <person name="Weaver B."/>
            <person name="Ciecko A."/>
            <person name="Tallon L."/>
            <person name="Jackson J."/>
            <person name="Pai G."/>
            <person name="Aken S.V."/>
            <person name="Utterback T."/>
            <person name="Reidmuller S."/>
            <person name="Feldblyum T."/>
            <person name="Hsiao J."/>
            <person name="Zismann V."/>
            <person name="Iobst S."/>
            <person name="de Vazeille A.R."/>
            <person name="Buell C.R."/>
            <person name="Ying K."/>
            <person name="Li Y."/>
            <person name="Lu T."/>
            <person name="Huang Y."/>
            <person name="Zhao Q."/>
            <person name="Feng Q."/>
            <person name="Zhang L."/>
            <person name="Zhu J."/>
            <person name="Weng Q."/>
            <person name="Mu J."/>
            <person name="Lu Y."/>
            <person name="Fan D."/>
            <person name="Liu Y."/>
            <person name="Guan J."/>
            <person name="Zhang Y."/>
            <person name="Yu S."/>
            <person name="Liu X."/>
            <person name="Zhang Y."/>
            <person name="Hong G."/>
            <person name="Han B."/>
            <person name="Choisne N."/>
            <person name="Demange N."/>
            <person name="Orjeda G."/>
            <person name="Samain S."/>
            <person name="Cattolico L."/>
            <person name="Pelletier E."/>
            <person name="Couloux A."/>
            <person name="Segurens B."/>
            <person name="Wincker P."/>
            <person name="D'Hont A."/>
            <person name="Scarpelli C."/>
            <person name="Weissenbach J."/>
            <person name="Salanoubat M."/>
            <person name="Quetier F."/>
            <person name="Yu Y."/>
            <person name="Kim H.R."/>
            <person name="Rambo T."/>
            <person name="Currie J."/>
            <person name="Collura K."/>
            <person name="Luo M."/>
            <person name="Yang T."/>
            <person name="Ammiraju J.S.S."/>
            <person name="Engler F."/>
            <person name="Soderlund C."/>
            <person name="Wing R.A."/>
            <person name="Palmer L.E."/>
            <person name="de la Bastide M."/>
            <person name="Spiegel L."/>
            <person name="Nascimento L."/>
            <person name="Zutavern T."/>
            <person name="O'Shaughnessy A."/>
            <person name="Dike S."/>
            <person name="Dedhia N."/>
            <person name="Preston R."/>
            <person name="Balija V."/>
            <person name="McCombie W.R."/>
            <person name="Chow T."/>
            <person name="Chen H."/>
            <person name="Chung M."/>
            <person name="Chen C."/>
            <person name="Shaw J."/>
            <person name="Wu H."/>
            <person name="Hsiao K."/>
            <person name="Chao Y."/>
            <person name="Chu M."/>
            <person name="Cheng C."/>
            <person name="Hour A."/>
            <person name="Lee P."/>
            <person name="Lin S."/>
            <person name="Lin Y."/>
            <person name="Liou J."/>
            <person name="Liu S."/>
            <person name="Hsing Y."/>
            <person name="Raghuvanshi S."/>
            <person name="Mohanty A."/>
            <person name="Bharti A.K."/>
            <person name="Gaur A."/>
            <person name="Gupta V."/>
            <person name="Kumar D."/>
            <person name="Ravi V."/>
            <person name="Vij S."/>
            <person name="Kapur A."/>
            <person name="Khurana P."/>
            <person name="Khurana P."/>
            <person name="Khurana J.P."/>
            <person name="Tyagi A.K."/>
            <person name="Gaikwad K."/>
            <person name="Singh A."/>
            <person name="Dalal V."/>
            <person name="Srivastava S."/>
            <person name="Dixit A."/>
            <person name="Pal A.K."/>
            <person name="Ghazi I.A."/>
            <person name="Yadav M."/>
            <person name="Pandit A."/>
            <person name="Bhargava A."/>
            <person name="Sureshbabu K."/>
            <person name="Batra K."/>
            <person name="Sharma T.R."/>
            <person name="Mohapatra T."/>
            <person name="Singh N.K."/>
            <person name="Messing J."/>
            <person name="Nelson A.B."/>
            <person name="Fuks G."/>
            <person name="Kavchok S."/>
            <person name="Keizer G."/>
            <person name="Linton E."/>
            <person name="Llaca V."/>
            <person name="Song R."/>
            <person name="Tanyolac B."/>
            <person name="Young S."/>
            <person name="Ho-Il K."/>
            <person name="Hahn J.H."/>
            <person name="Sangsakoo G."/>
            <person name="Vanavichit A."/>
            <person name="de Mattos Luiz.A.T."/>
            <person name="Zimmer P.D."/>
            <person name="Malone G."/>
            <person name="Dellagostin O."/>
            <person name="de Oliveira A.C."/>
            <person name="Bevan M."/>
            <person name="Bancroft I."/>
            <person name="Minx P."/>
            <person name="Cordum H."/>
            <person name="Wilson R."/>
            <person name="Cheng Z."/>
            <person name="Jin W."/>
            <person name="Jiang J."/>
            <person name="Leong S.A."/>
            <person name="Iwama H."/>
            <person name="Gojobori T."/>
            <person name="Itoh T."/>
            <person name="Niimura Y."/>
            <person name="Fujii Y."/>
            <person name="Habara T."/>
            <person name="Sakai H."/>
            <person name="Sato Y."/>
            <person name="Wilson G."/>
            <person name="Kumar K."/>
            <person name="McCouch S."/>
            <person name="Juretic N."/>
            <person name="Hoen D."/>
            <person name="Wright S."/>
            <person name="Bruskiewich R."/>
            <person name="Bureau T."/>
            <person name="Miyao A."/>
            <person name="Hirochika H."/>
            <person name="Nishikawa T."/>
            <person name="Kadowaki K."/>
            <person name="Sugiura M."/>
            <person name="Burr B."/>
            <person name="Sasaki T."/>
        </authorList>
    </citation>
    <scope>NUCLEOTIDE SEQUENCE [LARGE SCALE GENOMIC DNA]</scope>
    <source>
        <strain evidence="2">cv. Nipponbare</strain>
    </source>
</reference>
<reference evidence="2" key="2">
    <citation type="journal article" date="2008" name="Nucleic Acids Res.">
        <title>The rice annotation project database (RAP-DB): 2008 update.</title>
        <authorList>
            <consortium name="The rice annotation project (RAP)"/>
        </authorList>
    </citation>
    <scope>GENOME REANNOTATION</scope>
    <source>
        <strain evidence="2">cv. Nipponbare</strain>
    </source>
</reference>
<accession>C7J1Q6</accession>
<name>C7J1Q6_ORYSJ</name>
<dbReference type="AlphaFoldDB" id="C7J1Q6"/>
<gene>
    <name evidence="1" type="ordered locus">Os04g0477550</name>
</gene>
<proteinExistence type="predicted"/>
<organism evidence="1 2">
    <name type="scientific">Oryza sativa subsp. japonica</name>
    <name type="common">Rice</name>
    <dbReference type="NCBI Taxonomy" id="39947"/>
    <lineage>
        <taxon>Eukaryota</taxon>
        <taxon>Viridiplantae</taxon>
        <taxon>Streptophyta</taxon>
        <taxon>Embryophyta</taxon>
        <taxon>Tracheophyta</taxon>
        <taxon>Spermatophyta</taxon>
        <taxon>Magnoliopsida</taxon>
        <taxon>Liliopsida</taxon>
        <taxon>Poales</taxon>
        <taxon>Poaceae</taxon>
        <taxon>BOP clade</taxon>
        <taxon>Oryzoideae</taxon>
        <taxon>Oryzeae</taxon>
        <taxon>Oryzinae</taxon>
        <taxon>Oryza</taxon>
        <taxon>Oryza sativa</taxon>
    </lineage>
</organism>
<dbReference type="EMBL" id="AP008210">
    <property type="protein sequence ID" value="BAH92713.1"/>
    <property type="molecule type" value="Genomic_DNA"/>
</dbReference>
<evidence type="ECO:0000313" key="1">
    <source>
        <dbReference type="EMBL" id="BAH92713.1"/>
    </source>
</evidence>